<dbReference type="PROSITE" id="PS50005">
    <property type="entry name" value="TPR"/>
    <property type="match status" value="2"/>
</dbReference>
<dbReference type="InterPro" id="IPR011990">
    <property type="entry name" value="TPR-like_helical_dom_sf"/>
</dbReference>
<feature type="repeat" description="TPR" evidence="1">
    <location>
        <begin position="140"/>
        <end position="173"/>
    </location>
</feature>
<keyword evidence="1" id="KW-0802">TPR repeat</keyword>
<dbReference type="SMART" id="SM00028">
    <property type="entry name" value="TPR"/>
    <property type="match status" value="3"/>
</dbReference>
<dbReference type="PATRIC" id="fig|455434.6.peg.394"/>
<keyword evidence="2" id="KW-0812">Transmembrane</keyword>
<dbReference type="Proteomes" id="UP000001202">
    <property type="component" value="Chromosome"/>
</dbReference>
<keyword evidence="2" id="KW-1133">Transmembrane helix</keyword>
<gene>
    <name evidence="3" type="ordered locus">TPASS_0392</name>
</gene>
<dbReference type="KEGG" id="tpp:TPASS_0392"/>
<dbReference type="Pfam" id="PF14559">
    <property type="entry name" value="TPR_19"/>
    <property type="match status" value="1"/>
</dbReference>
<evidence type="ECO:0008006" key="5">
    <source>
        <dbReference type="Google" id="ProtNLM"/>
    </source>
</evidence>
<accession>A0A0H3BKD8</accession>
<feature type="repeat" description="TPR" evidence="1">
    <location>
        <begin position="260"/>
        <end position="293"/>
    </location>
</feature>
<feature type="transmembrane region" description="Helical" evidence="2">
    <location>
        <begin position="21"/>
        <end position="41"/>
    </location>
</feature>
<dbReference type="SUPFAM" id="SSF48452">
    <property type="entry name" value="TPR-like"/>
    <property type="match status" value="1"/>
</dbReference>
<dbReference type="Gene3D" id="1.25.40.10">
    <property type="entry name" value="Tetratricopeptide repeat domain"/>
    <property type="match status" value="1"/>
</dbReference>
<dbReference type="AlphaFoldDB" id="A0A0H3BKD8"/>
<feature type="transmembrane region" description="Helical" evidence="2">
    <location>
        <begin position="76"/>
        <end position="93"/>
    </location>
</feature>
<sequence>MKSAQGWRRTFIRFAIHMRRICLQAVSIYIRFSVCSAMQILQLPRCTHTWKMDSSKRVTARVFLQKVFVMKTRRCASYVGGALCAAFFFFHSCKERRTVQRVQDLEKGVPHPTSIEELRRAVKLHEQRLERLHAVQDQVGVWYKMLALRYFDRKMYTHALDAFTQAITFAPENKHLFFYQALCAAYAAKYVAPIDPEKKMQQQAAYRALAVSAYVRALSLDAQYSHALYGLSVLYVFELNQPQNAVPHLQKLLELKENTEAALFVLARAYYTLGRYAQAIECYDRILVQSSDSHQRDRARQNKELVTNVSQRATRGDRG</sequence>
<protein>
    <recommendedName>
        <fullName evidence="5">Tetratricopeptide repeat protein</fullName>
    </recommendedName>
</protein>
<evidence type="ECO:0000313" key="3">
    <source>
        <dbReference type="EMBL" id="ACD70818.1"/>
    </source>
</evidence>
<reference evidence="3 4" key="1">
    <citation type="journal article" date="2008" name="BMC Microbiol.">
        <title>Complete genome sequence of Treponema pallidum ssp. pallidum strain SS14 determined with oligonucleotide arrays.</title>
        <authorList>
            <person name="Matejkova P."/>
            <person name="Strouhal M."/>
            <person name="Smajs D."/>
            <person name="Norris S.J."/>
            <person name="Palzkill T."/>
            <person name="Petrosino J.F."/>
            <person name="Sodergren E."/>
            <person name="Norton J.E."/>
            <person name="Singh J."/>
            <person name="Richmond T.A."/>
            <person name="Molla M.N."/>
            <person name="Albert T.J."/>
            <person name="Weinstock G.M."/>
        </authorList>
    </citation>
    <scope>NUCLEOTIDE SEQUENCE [LARGE SCALE GENOMIC DNA]</scope>
    <source>
        <strain evidence="3 4">SS14</strain>
    </source>
</reference>
<dbReference type="EMBL" id="CP000805">
    <property type="protein sequence ID" value="ACD70818.1"/>
    <property type="molecule type" value="Genomic_DNA"/>
</dbReference>
<evidence type="ECO:0000256" key="1">
    <source>
        <dbReference type="PROSITE-ProRule" id="PRU00339"/>
    </source>
</evidence>
<evidence type="ECO:0000313" key="4">
    <source>
        <dbReference type="Proteomes" id="UP000001202"/>
    </source>
</evidence>
<proteinExistence type="predicted"/>
<name>A0A0H3BKD8_TREPS</name>
<evidence type="ECO:0000256" key="2">
    <source>
        <dbReference type="SAM" id="Phobius"/>
    </source>
</evidence>
<dbReference type="InterPro" id="IPR019734">
    <property type="entry name" value="TPR_rpt"/>
</dbReference>
<keyword evidence="2" id="KW-0472">Membrane</keyword>
<organism evidence="3 4">
    <name type="scientific">Treponema pallidum subsp. pallidum (strain SS14)</name>
    <dbReference type="NCBI Taxonomy" id="455434"/>
    <lineage>
        <taxon>Bacteria</taxon>
        <taxon>Pseudomonadati</taxon>
        <taxon>Spirochaetota</taxon>
        <taxon>Spirochaetia</taxon>
        <taxon>Spirochaetales</taxon>
        <taxon>Treponemataceae</taxon>
        <taxon>Treponema</taxon>
    </lineage>
</organism>